<dbReference type="AlphaFoldDB" id="A0A4U9IET2"/>
<evidence type="ECO:0000259" key="1">
    <source>
        <dbReference type="Pfam" id="PF02464"/>
    </source>
</evidence>
<dbReference type="Gene3D" id="3.90.950.20">
    <property type="entry name" value="CinA-like"/>
    <property type="match status" value="1"/>
</dbReference>
<dbReference type="Proteomes" id="UP000310719">
    <property type="component" value="Chromosome"/>
</dbReference>
<gene>
    <name evidence="2" type="ORF">NCTC13032_05654</name>
</gene>
<dbReference type="InterPro" id="IPR036653">
    <property type="entry name" value="CinA-like_C"/>
</dbReference>
<dbReference type="InterPro" id="IPR008136">
    <property type="entry name" value="CinA_C"/>
</dbReference>
<dbReference type="EMBL" id="LR590464">
    <property type="protein sequence ID" value="VTP75596.1"/>
    <property type="molecule type" value="Genomic_DNA"/>
</dbReference>
<proteinExistence type="predicted"/>
<organism evidence="2 3">
    <name type="scientific">Leclercia adecarboxylata</name>
    <dbReference type="NCBI Taxonomy" id="83655"/>
    <lineage>
        <taxon>Bacteria</taxon>
        <taxon>Pseudomonadati</taxon>
        <taxon>Pseudomonadota</taxon>
        <taxon>Gammaproteobacteria</taxon>
        <taxon>Enterobacterales</taxon>
        <taxon>Enterobacteriaceae</taxon>
        <taxon>Leclercia</taxon>
    </lineage>
</organism>
<dbReference type="Pfam" id="PF02464">
    <property type="entry name" value="CinA"/>
    <property type="match status" value="1"/>
</dbReference>
<name>A0A4U9IET2_9ENTR</name>
<sequence length="62" mass="6954">MKENIWNQAKTTKELTRQVSTVLTDLGWLLTTAESCTGGNVASALCARKGYCLLLWHWRGDL</sequence>
<reference evidence="2 3" key="1">
    <citation type="submission" date="2019-05" db="EMBL/GenBank/DDBJ databases">
        <authorList>
            <consortium name="Pathogen Informatics"/>
        </authorList>
    </citation>
    <scope>NUCLEOTIDE SEQUENCE [LARGE SCALE GENOMIC DNA]</scope>
    <source>
        <strain evidence="2 3">NCTC13032</strain>
    </source>
</reference>
<dbReference type="SUPFAM" id="SSF142433">
    <property type="entry name" value="CinA-like"/>
    <property type="match status" value="1"/>
</dbReference>
<feature type="domain" description="CinA C-terminal" evidence="1">
    <location>
        <begin position="13"/>
        <end position="50"/>
    </location>
</feature>
<evidence type="ECO:0000313" key="3">
    <source>
        <dbReference type="Proteomes" id="UP000310719"/>
    </source>
</evidence>
<accession>A0A4U9IET2</accession>
<protein>
    <submittedName>
        <fullName evidence="2">Uncharacterized protein (Competence- and mitomycin-induced)</fullName>
    </submittedName>
</protein>
<evidence type="ECO:0000313" key="2">
    <source>
        <dbReference type="EMBL" id="VTP75596.1"/>
    </source>
</evidence>